<organism evidence="1 2">
    <name type="scientific">Brevundimonas staleyi</name>
    <dbReference type="NCBI Taxonomy" id="74326"/>
    <lineage>
        <taxon>Bacteria</taxon>
        <taxon>Pseudomonadati</taxon>
        <taxon>Pseudomonadota</taxon>
        <taxon>Alphaproteobacteria</taxon>
        <taxon>Caulobacterales</taxon>
        <taxon>Caulobacteraceae</taxon>
        <taxon>Brevundimonas</taxon>
    </lineage>
</organism>
<name>A0ABW0FRN5_9CAUL</name>
<dbReference type="RefSeq" id="WP_374037386.1">
    <property type="nucleotide sequence ID" value="NZ_CP169082.1"/>
</dbReference>
<keyword evidence="2" id="KW-1185">Reference proteome</keyword>
<dbReference type="Pfam" id="PF10049">
    <property type="entry name" value="DUF2283"/>
    <property type="match status" value="1"/>
</dbReference>
<evidence type="ECO:0000313" key="1">
    <source>
        <dbReference type="EMBL" id="MFC5344069.1"/>
    </source>
</evidence>
<dbReference type="InterPro" id="IPR019270">
    <property type="entry name" value="DUF2283"/>
</dbReference>
<dbReference type="EMBL" id="JBHSLF010000018">
    <property type="protein sequence ID" value="MFC5344069.1"/>
    <property type="molecule type" value="Genomic_DNA"/>
</dbReference>
<sequence length="75" mass="8129">MRPNTYDPDADAAYMVLGEAVIVESEEVAPNMVLDYDADDRVVGIEILNASKTLAPGDWKNWPLPGADDQAHAAE</sequence>
<reference evidence="2" key="1">
    <citation type="journal article" date="2019" name="Int. J. Syst. Evol. Microbiol.">
        <title>The Global Catalogue of Microorganisms (GCM) 10K type strain sequencing project: providing services to taxonomists for standard genome sequencing and annotation.</title>
        <authorList>
            <consortium name="The Broad Institute Genomics Platform"/>
            <consortium name="The Broad Institute Genome Sequencing Center for Infectious Disease"/>
            <person name="Wu L."/>
            <person name="Ma J."/>
        </authorList>
    </citation>
    <scope>NUCLEOTIDE SEQUENCE [LARGE SCALE GENOMIC DNA]</scope>
    <source>
        <strain evidence="2">JCM 12125</strain>
    </source>
</reference>
<dbReference type="Proteomes" id="UP001596152">
    <property type="component" value="Unassembled WGS sequence"/>
</dbReference>
<accession>A0ABW0FRN5</accession>
<proteinExistence type="predicted"/>
<evidence type="ECO:0000313" key="2">
    <source>
        <dbReference type="Proteomes" id="UP001596152"/>
    </source>
</evidence>
<gene>
    <name evidence="1" type="ORF">ACFPIE_09105</name>
</gene>
<protein>
    <submittedName>
        <fullName evidence="1">DUF2283 domain-containing protein</fullName>
    </submittedName>
</protein>
<dbReference type="PANTHER" id="PTHR37029:SF1">
    <property type="entry name" value="SSR1768 PROTEIN"/>
    <property type="match status" value="1"/>
</dbReference>
<comment type="caution">
    <text evidence="1">The sequence shown here is derived from an EMBL/GenBank/DDBJ whole genome shotgun (WGS) entry which is preliminary data.</text>
</comment>
<dbReference type="PANTHER" id="PTHR37029">
    <property type="entry name" value="SSR1768 PROTEIN"/>
    <property type="match status" value="1"/>
</dbReference>